<keyword evidence="7" id="KW-1185">Reference proteome</keyword>
<feature type="signal peptide" evidence="4">
    <location>
        <begin position="1"/>
        <end position="26"/>
    </location>
</feature>
<dbReference type="EMBL" id="BMQC01000016">
    <property type="protein sequence ID" value="GGK40085.1"/>
    <property type="molecule type" value="Genomic_DNA"/>
</dbReference>
<evidence type="ECO:0000313" key="6">
    <source>
        <dbReference type="EMBL" id="GGK40085.1"/>
    </source>
</evidence>
<organism evidence="6 7">
    <name type="scientific">Pilimelia terevasa</name>
    <dbReference type="NCBI Taxonomy" id="53372"/>
    <lineage>
        <taxon>Bacteria</taxon>
        <taxon>Bacillati</taxon>
        <taxon>Actinomycetota</taxon>
        <taxon>Actinomycetes</taxon>
        <taxon>Micromonosporales</taxon>
        <taxon>Micromonosporaceae</taxon>
        <taxon>Pilimelia</taxon>
    </lineage>
</organism>
<dbReference type="Proteomes" id="UP000662200">
    <property type="component" value="Unassembled WGS sequence"/>
</dbReference>
<sequence>MRKIASSVSAVCVAVAGLTFASPAAAAPAPAAAVDWQPCTVESLAKAGAECGYVEAPLDYAAPDGEKIQLAVSRIRHKTPDAQAQGPILVNPGGPGGSGLTMSLLGGRVPAKVGEAYDWIGFDPRGVGSSKPALTCDPNYFTYNRPEYLPTTPEIEQANLAKAAGYSQACGKVGGRLLEHAKTTDTVRDMETIRKALGAEKINYYGFSYGTYLAQVYATMYPERIRRMVIDGVVDHRNVWYRANLNQDVAFEGNIQQFFAWIGRNDKVFGLGASGGEVSKRYYATRAALAGKPAGGLIGPSEFADAFLPAGYSQSRWNAIAKAFSLWANKQDAAAIKTAYDNANGPGDDNGYAMYAATQCTDVQWPQKFKTWRVDNWATHKKAPFYTWANAWYNAPCLTWPAKAGQPVEIDPAQAPPVLIISEEQDGATPYEGALEARRIFPNSSLISSPGGTSHSTSLRGNLCVDNPIAEYLRSGTLPARQPGGESDLQCKPAKKPVASMTAFAPADDPLEIMPRY</sequence>
<dbReference type="InterPro" id="IPR051601">
    <property type="entry name" value="Serine_prot/Carboxylest_S33"/>
</dbReference>
<evidence type="ECO:0000256" key="4">
    <source>
        <dbReference type="SAM" id="SignalP"/>
    </source>
</evidence>
<feature type="domain" description="AB hydrolase-1" evidence="5">
    <location>
        <begin position="87"/>
        <end position="447"/>
    </location>
</feature>
<gene>
    <name evidence="6" type="ORF">GCM10010124_35990</name>
</gene>
<reference evidence="6" key="2">
    <citation type="submission" date="2020-09" db="EMBL/GenBank/DDBJ databases">
        <authorList>
            <person name="Sun Q."/>
            <person name="Ohkuma M."/>
        </authorList>
    </citation>
    <scope>NUCLEOTIDE SEQUENCE</scope>
    <source>
        <strain evidence="6">JCM 3091</strain>
    </source>
</reference>
<dbReference type="AlphaFoldDB" id="A0A8J3BTR7"/>
<proteinExistence type="inferred from homology"/>
<dbReference type="InterPro" id="IPR029058">
    <property type="entry name" value="AB_hydrolase_fold"/>
</dbReference>
<name>A0A8J3BTR7_9ACTN</name>
<evidence type="ECO:0000256" key="2">
    <source>
        <dbReference type="ARBA" id="ARBA00022729"/>
    </source>
</evidence>
<reference evidence="6" key="1">
    <citation type="journal article" date="2014" name="Int. J. Syst. Evol. Microbiol.">
        <title>Complete genome sequence of Corynebacterium casei LMG S-19264T (=DSM 44701T), isolated from a smear-ripened cheese.</title>
        <authorList>
            <consortium name="US DOE Joint Genome Institute (JGI-PGF)"/>
            <person name="Walter F."/>
            <person name="Albersmeier A."/>
            <person name="Kalinowski J."/>
            <person name="Ruckert C."/>
        </authorList>
    </citation>
    <scope>NUCLEOTIDE SEQUENCE</scope>
    <source>
        <strain evidence="6">JCM 3091</strain>
    </source>
</reference>
<dbReference type="GO" id="GO:0016787">
    <property type="term" value="F:hydrolase activity"/>
    <property type="evidence" value="ECO:0007669"/>
    <property type="project" value="UniProtKB-KW"/>
</dbReference>
<feature type="chain" id="PRO_5035311773" evidence="4">
    <location>
        <begin position="27"/>
        <end position="517"/>
    </location>
</feature>
<dbReference type="InterPro" id="IPR000073">
    <property type="entry name" value="AB_hydrolase_1"/>
</dbReference>
<dbReference type="Pfam" id="PF00561">
    <property type="entry name" value="Abhydrolase_1"/>
    <property type="match status" value="1"/>
</dbReference>
<dbReference type="Gene3D" id="3.40.50.1820">
    <property type="entry name" value="alpha/beta hydrolase"/>
    <property type="match status" value="1"/>
</dbReference>
<accession>A0A8J3BTR7</accession>
<evidence type="ECO:0000259" key="5">
    <source>
        <dbReference type="Pfam" id="PF00561"/>
    </source>
</evidence>
<evidence type="ECO:0000313" key="7">
    <source>
        <dbReference type="Proteomes" id="UP000662200"/>
    </source>
</evidence>
<evidence type="ECO:0000256" key="3">
    <source>
        <dbReference type="ARBA" id="ARBA00022801"/>
    </source>
</evidence>
<dbReference type="PANTHER" id="PTHR43248">
    <property type="entry name" value="2-SUCCINYL-6-HYDROXY-2,4-CYCLOHEXADIENE-1-CARBOXYLATE SYNTHASE"/>
    <property type="match status" value="1"/>
</dbReference>
<keyword evidence="2 4" id="KW-0732">Signal</keyword>
<comment type="caution">
    <text evidence="6">The sequence shown here is derived from an EMBL/GenBank/DDBJ whole genome shotgun (WGS) entry which is preliminary data.</text>
</comment>
<dbReference type="PANTHER" id="PTHR43248:SF29">
    <property type="entry name" value="TRIPEPTIDYL AMINOPEPTIDASE"/>
    <property type="match status" value="1"/>
</dbReference>
<dbReference type="SUPFAM" id="SSF53474">
    <property type="entry name" value="alpha/beta-Hydrolases"/>
    <property type="match status" value="1"/>
</dbReference>
<comment type="similarity">
    <text evidence="1">Belongs to the peptidase S33 family.</text>
</comment>
<evidence type="ECO:0000256" key="1">
    <source>
        <dbReference type="ARBA" id="ARBA00010088"/>
    </source>
</evidence>
<keyword evidence="3" id="KW-0378">Hydrolase</keyword>
<protein>
    <submittedName>
        <fullName evidence="6">Peptidase</fullName>
    </submittedName>
</protein>